<feature type="region of interest" description="Disordered" evidence="1">
    <location>
        <begin position="19"/>
        <end position="67"/>
    </location>
</feature>
<dbReference type="RefSeq" id="WP_108152066.1">
    <property type="nucleotide sequence ID" value="NZ_CP026304.1"/>
</dbReference>
<gene>
    <name evidence="3" type="ORF">SLUN_25555</name>
</gene>
<dbReference type="EMBL" id="CP026304">
    <property type="protein sequence ID" value="AVZ75050.1"/>
    <property type="molecule type" value="Genomic_DNA"/>
</dbReference>
<dbReference type="AlphaFoldDB" id="A0A2R4T7E2"/>
<organism evidence="3 4">
    <name type="scientific">Streptomyces lunaelactis</name>
    <dbReference type="NCBI Taxonomy" id="1535768"/>
    <lineage>
        <taxon>Bacteria</taxon>
        <taxon>Bacillati</taxon>
        <taxon>Actinomycetota</taxon>
        <taxon>Actinomycetes</taxon>
        <taxon>Kitasatosporales</taxon>
        <taxon>Streptomycetaceae</taxon>
        <taxon>Streptomyces</taxon>
    </lineage>
</organism>
<name>A0A2R4T7E2_9ACTN</name>
<accession>A0A2R4T7E2</accession>
<evidence type="ECO:0008006" key="5">
    <source>
        <dbReference type="Google" id="ProtNLM"/>
    </source>
</evidence>
<reference evidence="3 4" key="1">
    <citation type="submission" date="2018-01" db="EMBL/GenBank/DDBJ databases">
        <title>Complete genome sequence of Streptomyces lunaelactis MM109T, a Ferroverdin A producer isolated from cave moonmilk deposits.</title>
        <authorList>
            <person name="Naome A."/>
            <person name="Martinet L."/>
            <person name="Maciejewska M."/>
            <person name="Anderssen S."/>
            <person name="Adam D."/>
            <person name="Tenconi E."/>
            <person name="Deflandre B."/>
            <person name="Arguelles-Arias A."/>
            <person name="Calusinska M."/>
            <person name="Copieters W."/>
            <person name="Karim L."/>
            <person name="Hanikenne M."/>
            <person name="Baurain D."/>
            <person name="van Wezel G."/>
            <person name="Smargiasso N."/>
            <person name="de Pauw E."/>
            <person name="Delfosse P."/>
            <person name="Rigali S."/>
        </authorList>
    </citation>
    <scope>NUCLEOTIDE SEQUENCE [LARGE SCALE GENOMIC DNA]</scope>
    <source>
        <strain evidence="3 4">MM109</strain>
    </source>
</reference>
<protein>
    <recommendedName>
        <fullName evidence="5">Sensor domain-containing protein</fullName>
    </recommendedName>
</protein>
<evidence type="ECO:0000313" key="4">
    <source>
        <dbReference type="Proteomes" id="UP000244201"/>
    </source>
</evidence>
<evidence type="ECO:0000313" key="3">
    <source>
        <dbReference type="EMBL" id="AVZ75050.1"/>
    </source>
</evidence>
<feature type="signal peptide" evidence="2">
    <location>
        <begin position="1"/>
        <end position="23"/>
    </location>
</feature>
<dbReference type="GeneID" id="55658619"/>
<feature type="chain" id="PRO_5015311799" description="Sensor domain-containing protein" evidence="2">
    <location>
        <begin position="24"/>
        <end position="248"/>
    </location>
</feature>
<dbReference type="Proteomes" id="UP000244201">
    <property type="component" value="Chromosome"/>
</dbReference>
<dbReference type="PROSITE" id="PS51257">
    <property type="entry name" value="PROKAR_LIPOPROTEIN"/>
    <property type="match status" value="1"/>
</dbReference>
<feature type="compositionally biased region" description="Basic and acidic residues" evidence="1">
    <location>
        <begin position="31"/>
        <end position="40"/>
    </location>
</feature>
<evidence type="ECO:0000256" key="2">
    <source>
        <dbReference type="SAM" id="SignalP"/>
    </source>
</evidence>
<sequence length="248" mass="25228">MRQRTATAVAVLTLVMASTAACGGESSGTDRPADAKKPERQSTAPASPTPAPSGPARPAAPQKDLSKAELEAAILAKGDVPGFNAGPLEAPPAQGETPDKAECAPITAVINGKPEPVARASAYRQLTGAKDDRPAVSEFLTSHGAQGAATVLSRLRTAVEACGGGFRASGAEGPSTYRSVKALPVARVGDDAFAYQVTGDFEGIPVPLVFQVVRSGGTLATFYTANLEGPQTPKIPPALLTAQTAKLK</sequence>
<proteinExistence type="predicted"/>
<keyword evidence="2" id="KW-0732">Signal</keyword>
<dbReference type="OrthoDB" id="4216217at2"/>
<keyword evidence="4" id="KW-1185">Reference proteome</keyword>
<dbReference type="KEGG" id="slk:SLUN_25555"/>
<evidence type="ECO:0000256" key="1">
    <source>
        <dbReference type="SAM" id="MobiDB-lite"/>
    </source>
</evidence>